<evidence type="ECO:0000256" key="1">
    <source>
        <dbReference type="ARBA" id="ARBA00006583"/>
    </source>
</evidence>
<proteinExistence type="inferred from homology"/>
<evidence type="ECO:0000256" key="3">
    <source>
        <dbReference type="ARBA" id="ARBA00022705"/>
    </source>
</evidence>
<dbReference type="HAMAP" id="MF_00377">
    <property type="entry name" value="DnaA_bact"/>
    <property type="match status" value="1"/>
</dbReference>
<dbReference type="InterPro" id="IPR010921">
    <property type="entry name" value="Trp_repressor/repl_initiator"/>
</dbReference>
<dbReference type="InterPro" id="IPR027417">
    <property type="entry name" value="P-loop_NTPase"/>
</dbReference>
<evidence type="ECO:0000256" key="5">
    <source>
        <dbReference type="ARBA" id="ARBA00022840"/>
    </source>
</evidence>
<sequence>QPHQQAPPRFNPKYTFDSFVVSSCNRLAHAGALGVAENPGHSYNPLFICGGVGLGKTHLLHAIGHAALASNIQVLYVSGEQFTNEFINAIRERQTEEFRNKYRSVDMLLVDDIQFINGKEQTEECFFHTFNELHNANRQIAITSNHPPKSTPQLEERLRSRFEWGLIADIQPPDFETRLAILQAKAEQAGANVAPDVLEFIAQRLQHNIRELEGNLNRVIAYARLLSALLTPELAAKALEDIATKAPESASLTPALVVEAVANSFQIATVDLKSRRRDKETALARQVAMYLIKQETNCSLVQIGKELGGRNPSTVSHACEKIANGIGASPHLRRKILDIQQKIYPKQKGRKH</sequence>
<keyword evidence="3" id="KW-0235">DNA replication</keyword>
<name>X1PU83_9ZZZZ</name>
<dbReference type="Gene3D" id="1.10.8.60">
    <property type="match status" value="1"/>
</dbReference>
<evidence type="ECO:0000256" key="4">
    <source>
        <dbReference type="ARBA" id="ARBA00022741"/>
    </source>
</evidence>
<dbReference type="SMART" id="SM00760">
    <property type="entry name" value="Bac_DnaA_C"/>
    <property type="match status" value="1"/>
</dbReference>
<dbReference type="EMBL" id="BARW01002684">
    <property type="protein sequence ID" value="GAI59403.1"/>
    <property type="molecule type" value="Genomic_DNA"/>
</dbReference>
<reference evidence="10" key="1">
    <citation type="journal article" date="2014" name="Front. Microbiol.">
        <title>High frequency of phylogenetically diverse reductive dehalogenase-homologous genes in deep subseafloor sedimentary metagenomes.</title>
        <authorList>
            <person name="Kawai M."/>
            <person name="Futagami T."/>
            <person name="Toyoda A."/>
            <person name="Takaki Y."/>
            <person name="Nishi S."/>
            <person name="Hori S."/>
            <person name="Arai W."/>
            <person name="Tsubouchi T."/>
            <person name="Morono Y."/>
            <person name="Uchiyama I."/>
            <person name="Ito T."/>
            <person name="Fujiyama A."/>
            <person name="Inagaki F."/>
            <person name="Takami H."/>
        </authorList>
    </citation>
    <scope>NUCLEOTIDE SEQUENCE</scope>
    <source>
        <strain evidence="10">Expedition CK06-06</strain>
    </source>
</reference>
<dbReference type="GO" id="GO:0006275">
    <property type="term" value="P:regulation of DNA replication"/>
    <property type="evidence" value="ECO:0007669"/>
    <property type="project" value="InterPro"/>
</dbReference>
<evidence type="ECO:0000256" key="6">
    <source>
        <dbReference type="ARBA" id="ARBA00023121"/>
    </source>
</evidence>
<evidence type="ECO:0000256" key="7">
    <source>
        <dbReference type="ARBA" id="ARBA00023125"/>
    </source>
</evidence>
<comment type="similarity">
    <text evidence="1">Belongs to the DnaA family.</text>
</comment>
<dbReference type="GO" id="GO:0006270">
    <property type="term" value="P:DNA replication initiation"/>
    <property type="evidence" value="ECO:0007669"/>
    <property type="project" value="InterPro"/>
</dbReference>
<keyword evidence="7" id="KW-0238">DNA-binding</keyword>
<dbReference type="InterPro" id="IPR020591">
    <property type="entry name" value="Chromosome_initiator_DnaA-like"/>
</dbReference>
<evidence type="ECO:0000259" key="8">
    <source>
        <dbReference type="SMART" id="SM00382"/>
    </source>
</evidence>
<dbReference type="InterPro" id="IPR001957">
    <property type="entry name" value="Chromosome_initiator_DnaA"/>
</dbReference>
<dbReference type="PANTHER" id="PTHR30050:SF2">
    <property type="entry name" value="CHROMOSOMAL REPLICATION INITIATOR PROTEIN DNAA"/>
    <property type="match status" value="1"/>
</dbReference>
<dbReference type="InterPro" id="IPR013159">
    <property type="entry name" value="DnaA_C"/>
</dbReference>
<keyword evidence="6" id="KW-0446">Lipid-binding</keyword>
<feature type="domain" description="Chromosomal replication initiator DnaA C-terminal" evidence="9">
    <location>
        <begin position="253"/>
        <end position="322"/>
    </location>
</feature>
<dbReference type="Pfam" id="PF08299">
    <property type="entry name" value="Bac_DnaA_C"/>
    <property type="match status" value="1"/>
</dbReference>
<dbReference type="GO" id="GO:0005886">
    <property type="term" value="C:plasma membrane"/>
    <property type="evidence" value="ECO:0007669"/>
    <property type="project" value="TreeGrafter"/>
</dbReference>
<dbReference type="NCBIfam" id="TIGR00362">
    <property type="entry name" value="DnaA"/>
    <property type="match status" value="1"/>
</dbReference>
<gene>
    <name evidence="10" type="ORF">S12H4_07322</name>
</gene>
<dbReference type="PANTHER" id="PTHR30050">
    <property type="entry name" value="CHROMOSOMAL REPLICATION INITIATOR PROTEIN DNAA"/>
    <property type="match status" value="1"/>
</dbReference>
<dbReference type="SMART" id="SM00382">
    <property type="entry name" value="AAA"/>
    <property type="match status" value="1"/>
</dbReference>
<dbReference type="CDD" id="cd00009">
    <property type="entry name" value="AAA"/>
    <property type="match status" value="1"/>
</dbReference>
<dbReference type="GO" id="GO:0005524">
    <property type="term" value="F:ATP binding"/>
    <property type="evidence" value="ECO:0007669"/>
    <property type="project" value="UniProtKB-KW"/>
</dbReference>
<evidence type="ECO:0008006" key="11">
    <source>
        <dbReference type="Google" id="ProtNLM"/>
    </source>
</evidence>
<dbReference type="GO" id="GO:0008289">
    <property type="term" value="F:lipid binding"/>
    <property type="evidence" value="ECO:0007669"/>
    <property type="project" value="UniProtKB-KW"/>
</dbReference>
<dbReference type="AlphaFoldDB" id="X1PU83"/>
<feature type="non-terminal residue" evidence="10">
    <location>
        <position position="1"/>
    </location>
</feature>
<accession>X1PU83</accession>
<organism evidence="10">
    <name type="scientific">marine sediment metagenome</name>
    <dbReference type="NCBI Taxonomy" id="412755"/>
    <lineage>
        <taxon>unclassified sequences</taxon>
        <taxon>metagenomes</taxon>
        <taxon>ecological metagenomes</taxon>
    </lineage>
</organism>
<dbReference type="SUPFAM" id="SSF48295">
    <property type="entry name" value="TrpR-like"/>
    <property type="match status" value="1"/>
</dbReference>
<protein>
    <recommendedName>
        <fullName evidence="11">Chromosomal replication initiator protein DnaA</fullName>
    </recommendedName>
</protein>
<evidence type="ECO:0000259" key="9">
    <source>
        <dbReference type="SMART" id="SM00760"/>
    </source>
</evidence>
<dbReference type="InterPro" id="IPR013317">
    <property type="entry name" value="DnaA_dom"/>
</dbReference>
<dbReference type="FunFam" id="3.40.50.300:FF:000668">
    <property type="entry name" value="Chromosomal replication initiator protein DnaA"/>
    <property type="match status" value="1"/>
</dbReference>
<dbReference type="GO" id="GO:0003688">
    <property type="term" value="F:DNA replication origin binding"/>
    <property type="evidence" value="ECO:0007669"/>
    <property type="project" value="InterPro"/>
</dbReference>
<keyword evidence="2" id="KW-0963">Cytoplasm</keyword>
<dbReference type="CDD" id="cd06571">
    <property type="entry name" value="Bac_DnaA_C"/>
    <property type="match status" value="1"/>
</dbReference>
<comment type="caution">
    <text evidence="10">The sequence shown here is derived from an EMBL/GenBank/DDBJ whole genome shotgun (WGS) entry which is preliminary data.</text>
</comment>
<dbReference type="PRINTS" id="PR00051">
    <property type="entry name" value="DNAA"/>
</dbReference>
<dbReference type="Gene3D" id="3.40.50.300">
    <property type="entry name" value="P-loop containing nucleotide triphosphate hydrolases"/>
    <property type="match status" value="1"/>
</dbReference>
<evidence type="ECO:0000256" key="2">
    <source>
        <dbReference type="ARBA" id="ARBA00022490"/>
    </source>
</evidence>
<evidence type="ECO:0000313" key="10">
    <source>
        <dbReference type="EMBL" id="GAI59403.1"/>
    </source>
</evidence>
<dbReference type="Gene3D" id="1.10.1750.10">
    <property type="match status" value="1"/>
</dbReference>
<keyword evidence="4" id="KW-0547">Nucleotide-binding</keyword>
<dbReference type="Pfam" id="PF00308">
    <property type="entry name" value="Bac_DnaA"/>
    <property type="match status" value="1"/>
</dbReference>
<dbReference type="InterPro" id="IPR003593">
    <property type="entry name" value="AAA+_ATPase"/>
</dbReference>
<keyword evidence="5" id="KW-0067">ATP-binding</keyword>
<feature type="domain" description="AAA+ ATPase" evidence="8">
    <location>
        <begin position="42"/>
        <end position="168"/>
    </location>
</feature>
<dbReference type="SUPFAM" id="SSF52540">
    <property type="entry name" value="P-loop containing nucleoside triphosphate hydrolases"/>
    <property type="match status" value="1"/>
</dbReference>